<dbReference type="EMBL" id="JARVQW010000010">
    <property type="protein sequence ID" value="MDH2307109.1"/>
    <property type="molecule type" value="Genomic_DNA"/>
</dbReference>
<dbReference type="AlphaFoldDB" id="A0AB35LDI4"/>
<reference evidence="6" key="1">
    <citation type="submission" date="2023-04" db="EMBL/GenBank/DDBJ databases">
        <authorList>
            <person name="Li W."/>
        </authorList>
    </citation>
    <scope>NUCLEOTIDE SEQUENCE</scope>
    <source>
        <strain evidence="6">QITACRE101</strain>
    </source>
</reference>
<evidence type="ECO:0000313" key="7">
    <source>
        <dbReference type="Proteomes" id="UP001162044"/>
    </source>
</evidence>
<comment type="subcellular location">
    <subcellularLocation>
        <location evidence="1">Fimbrium</location>
    </subcellularLocation>
</comment>
<feature type="domain" description="Fimbrial-type adhesion" evidence="5">
    <location>
        <begin position="24"/>
        <end position="167"/>
    </location>
</feature>
<protein>
    <submittedName>
        <fullName evidence="6">Fimbrial protein</fullName>
    </submittedName>
</protein>
<dbReference type="InterPro" id="IPR008966">
    <property type="entry name" value="Adhesion_dom_sf"/>
</dbReference>
<dbReference type="InterPro" id="IPR000259">
    <property type="entry name" value="Adhesion_dom_fimbrial"/>
</dbReference>
<evidence type="ECO:0000256" key="1">
    <source>
        <dbReference type="ARBA" id="ARBA00004561"/>
    </source>
</evidence>
<dbReference type="Pfam" id="PF00419">
    <property type="entry name" value="Fimbrial"/>
    <property type="match status" value="1"/>
</dbReference>
<dbReference type="PANTHER" id="PTHR33420:SF3">
    <property type="entry name" value="FIMBRIAL SUBUNIT ELFA"/>
    <property type="match status" value="1"/>
</dbReference>
<dbReference type="Proteomes" id="UP001162044">
    <property type="component" value="Unassembled WGS sequence"/>
</dbReference>
<evidence type="ECO:0000259" key="5">
    <source>
        <dbReference type="Pfam" id="PF00419"/>
    </source>
</evidence>
<gene>
    <name evidence="6" type="ORF">QDQ51_16980</name>
</gene>
<comment type="caution">
    <text evidence="6">The sequence shown here is derived from an EMBL/GenBank/DDBJ whole genome shotgun (WGS) entry which is preliminary data.</text>
</comment>
<proteinExistence type="inferred from homology"/>
<evidence type="ECO:0000256" key="4">
    <source>
        <dbReference type="ARBA" id="ARBA00023263"/>
    </source>
</evidence>
<dbReference type="PANTHER" id="PTHR33420">
    <property type="entry name" value="FIMBRIAL SUBUNIT ELFA-RELATED"/>
    <property type="match status" value="1"/>
</dbReference>
<dbReference type="Gene3D" id="2.60.40.1090">
    <property type="entry name" value="Fimbrial-type adhesion domain"/>
    <property type="match status" value="1"/>
</dbReference>
<keyword evidence="4" id="KW-0281">Fimbrium</keyword>
<dbReference type="SUPFAM" id="SSF49401">
    <property type="entry name" value="Bacterial adhesins"/>
    <property type="match status" value="1"/>
</dbReference>
<name>A0AB35LDI4_PRORE</name>
<dbReference type="RefSeq" id="WP_109913235.1">
    <property type="nucleotide sequence ID" value="NZ_ABEXOE020000055.1"/>
</dbReference>
<dbReference type="GO" id="GO:0043709">
    <property type="term" value="P:cell adhesion involved in single-species biofilm formation"/>
    <property type="evidence" value="ECO:0007669"/>
    <property type="project" value="TreeGrafter"/>
</dbReference>
<sequence>MKNVFYLVIVFFIPQLTFSKDTDIHFYGTLISEPCTLSLDSEEQLIDFGPIVKSTFNNNTVAAKRNVNITLNDCDISISKFVKFTFHGDKFSDNEELFAVTGEAKGIAIKLISEDGDNISPDVPMSDIELSSGTNQLNIEAMLVGYDLSKISTGSFSSVVTFSMSYD</sequence>
<keyword evidence="3" id="KW-0732">Signal</keyword>
<evidence type="ECO:0000313" key="6">
    <source>
        <dbReference type="EMBL" id="MDH2307109.1"/>
    </source>
</evidence>
<accession>A0AB35LDI4</accession>
<comment type="similarity">
    <text evidence="2">Belongs to the fimbrial protein family.</text>
</comment>
<evidence type="ECO:0000256" key="3">
    <source>
        <dbReference type="ARBA" id="ARBA00022729"/>
    </source>
</evidence>
<reference evidence="6" key="2">
    <citation type="submission" date="2023-10" db="EMBL/GenBank/DDBJ databases">
        <title>Analysis of Resistance Genes of Carbapenem-resistant Providencia rettgeri.</title>
        <authorList>
            <person name="Liu M."/>
        </authorList>
    </citation>
    <scope>NUCLEOTIDE SEQUENCE</scope>
    <source>
        <strain evidence="6">QITACRE101</strain>
    </source>
</reference>
<dbReference type="GO" id="GO:0009289">
    <property type="term" value="C:pilus"/>
    <property type="evidence" value="ECO:0007669"/>
    <property type="project" value="UniProtKB-SubCell"/>
</dbReference>
<dbReference type="InterPro" id="IPR036937">
    <property type="entry name" value="Adhesion_dom_fimbrial_sf"/>
</dbReference>
<organism evidence="6 7">
    <name type="scientific">Providencia rettgeri</name>
    <dbReference type="NCBI Taxonomy" id="587"/>
    <lineage>
        <taxon>Bacteria</taxon>
        <taxon>Pseudomonadati</taxon>
        <taxon>Pseudomonadota</taxon>
        <taxon>Gammaproteobacteria</taxon>
        <taxon>Enterobacterales</taxon>
        <taxon>Morganellaceae</taxon>
        <taxon>Providencia</taxon>
    </lineage>
</organism>
<dbReference type="InterPro" id="IPR050263">
    <property type="entry name" value="Bact_Fimbrial_Adh_Pro"/>
</dbReference>
<evidence type="ECO:0000256" key="2">
    <source>
        <dbReference type="ARBA" id="ARBA00006671"/>
    </source>
</evidence>